<protein>
    <submittedName>
        <fullName evidence="2">Methyltransferase type 11</fullName>
    </submittedName>
</protein>
<dbReference type="GO" id="GO:0003700">
    <property type="term" value="F:DNA-binding transcription factor activity"/>
    <property type="evidence" value="ECO:0007669"/>
    <property type="project" value="InterPro"/>
</dbReference>
<proteinExistence type="predicted"/>
<dbReference type="SUPFAM" id="SSF53335">
    <property type="entry name" value="S-adenosyl-L-methionine-dependent methyltransferases"/>
    <property type="match status" value="1"/>
</dbReference>
<dbReference type="SMART" id="SM00418">
    <property type="entry name" value="HTH_ARSR"/>
    <property type="match status" value="1"/>
</dbReference>
<dbReference type="PRINTS" id="PR00778">
    <property type="entry name" value="HTHARSR"/>
</dbReference>
<accession>A7IJ77</accession>
<dbReference type="Pfam" id="PF01022">
    <property type="entry name" value="HTH_5"/>
    <property type="match status" value="1"/>
</dbReference>
<dbReference type="Proteomes" id="UP000002417">
    <property type="component" value="Chromosome"/>
</dbReference>
<evidence type="ECO:0000313" key="2">
    <source>
        <dbReference type="EMBL" id="ABS68070.1"/>
    </source>
</evidence>
<dbReference type="eggNOG" id="COG0640">
    <property type="taxonomic scope" value="Bacteria"/>
</dbReference>
<keyword evidence="3" id="KW-1185">Reference proteome</keyword>
<dbReference type="InterPro" id="IPR013216">
    <property type="entry name" value="Methyltransf_11"/>
</dbReference>
<reference evidence="2 3" key="1">
    <citation type="submission" date="2007-07" db="EMBL/GenBank/DDBJ databases">
        <title>Complete sequence of chromosome of Xanthobacter autotrophicus Py2.</title>
        <authorList>
            <consortium name="US DOE Joint Genome Institute"/>
            <person name="Copeland A."/>
            <person name="Lucas S."/>
            <person name="Lapidus A."/>
            <person name="Barry K."/>
            <person name="Glavina del Rio T."/>
            <person name="Hammon N."/>
            <person name="Israni S."/>
            <person name="Dalin E."/>
            <person name="Tice H."/>
            <person name="Pitluck S."/>
            <person name="Sims D."/>
            <person name="Brettin T."/>
            <person name="Bruce D."/>
            <person name="Detter J.C."/>
            <person name="Han C."/>
            <person name="Tapia R."/>
            <person name="Brainard J."/>
            <person name="Schmutz J."/>
            <person name="Larimer F."/>
            <person name="Land M."/>
            <person name="Hauser L."/>
            <person name="Kyrpides N."/>
            <person name="Kim E."/>
            <person name="Ensigns S.A."/>
            <person name="Richardson P."/>
        </authorList>
    </citation>
    <scope>NUCLEOTIDE SEQUENCE [LARGE SCALE GENOMIC DNA]</scope>
    <source>
        <strain evidence="3">ATCC BAA-1158 / Py2</strain>
    </source>
</reference>
<dbReference type="Gene3D" id="1.10.10.10">
    <property type="entry name" value="Winged helix-like DNA-binding domain superfamily/Winged helix DNA-binding domain"/>
    <property type="match status" value="1"/>
</dbReference>
<feature type="domain" description="HTH arsR-type" evidence="1">
    <location>
        <begin position="17"/>
        <end position="111"/>
    </location>
</feature>
<keyword evidence="2" id="KW-0489">Methyltransferase</keyword>
<dbReference type="AlphaFoldDB" id="A7IJ77"/>
<dbReference type="InterPro" id="IPR036390">
    <property type="entry name" value="WH_DNA-bd_sf"/>
</dbReference>
<dbReference type="InterPro" id="IPR029063">
    <property type="entry name" value="SAM-dependent_MTases_sf"/>
</dbReference>
<dbReference type="PROSITE" id="PS50987">
    <property type="entry name" value="HTH_ARSR_2"/>
    <property type="match status" value="1"/>
</dbReference>
<dbReference type="PANTHER" id="PTHR42912">
    <property type="entry name" value="METHYLTRANSFERASE"/>
    <property type="match status" value="1"/>
</dbReference>
<dbReference type="STRING" id="78245.Xaut_2830"/>
<dbReference type="InterPro" id="IPR050508">
    <property type="entry name" value="Methyltransf_Superfamily"/>
</dbReference>
<dbReference type="CDD" id="cd02440">
    <property type="entry name" value="AdoMet_MTases"/>
    <property type="match status" value="1"/>
</dbReference>
<dbReference type="Gene3D" id="3.40.50.150">
    <property type="entry name" value="Vaccinia Virus protein VP39"/>
    <property type="match status" value="1"/>
</dbReference>
<dbReference type="HOGENOM" id="CLU_063642_0_0_5"/>
<dbReference type="PANTHER" id="PTHR42912:SF93">
    <property type="entry name" value="N6-ADENOSINE-METHYLTRANSFERASE TMT1A"/>
    <property type="match status" value="1"/>
</dbReference>
<dbReference type="eggNOG" id="COG2226">
    <property type="taxonomic scope" value="Bacteria"/>
</dbReference>
<dbReference type="CDD" id="cd00090">
    <property type="entry name" value="HTH_ARSR"/>
    <property type="match status" value="1"/>
</dbReference>
<dbReference type="PhylomeDB" id="A7IJ77"/>
<dbReference type="Pfam" id="PF08241">
    <property type="entry name" value="Methyltransf_11"/>
    <property type="match status" value="1"/>
</dbReference>
<sequence>MATLGYKDIFMSNPKAGPSLSFPAVLESLKAAGEDTRLRLIAVLGEAELTVSDLTEILGQSQPRISRHLKLLAEAGLVERHREASWIFYRRAADGAGGRIGTALLALLDRDDPVLVGDRARLVSVRAARAAAAQAYFAAHAREWDEIRRLHVPEAAVEAAVRQALGAAPIRSLLDLGTGTGRMLEVFAPDIERGMGIDLSPDMLGVARTNLERAGIRHCLLRQSDIYAVPAPRDSFDAVIVHQVLHYLDDGGRALKEAARVLRPGGRLLVVDFAPHGLEFLRDAHAHRHLGFPRETVEGWLADAGLDLVTFRTLAPDGKAGDGLTVSLWLARDPRVLMAEADLADREIA</sequence>
<dbReference type="InterPro" id="IPR001845">
    <property type="entry name" value="HTH_ArsR_DNA-bd_dom"/>
</dbReference>
<evidence type="ECO:0000313" key="3">
    <source>
        <dbReference type="Proteomes" id="UP000002417"/>
    </source>
</evidence>
<dbReference type="InterPro" id="IPR036388">
    <property type="entry name" value="WH-like_DNA-bd_sf"/>
</dbReference>
<dbReference type="GO" id="GO:0032259">
    <property type="term" value="P:methylation"/>
    <property type="evidence" value="ECO:0007669"/>
    <property type="project" value="UniProtKB-KW"/>
</dbReference>
<dbReference type="EMBL" id="CP000781">
    <property type="protein sequence ID" value="ABS68070.1"/>
    <property type="molecule type" value="Genomic_DNA"/>
</dbReference>
<dbReference type="NCBIfam" id="NF033788">
    <property type="entry name" value="HTH_metalloreg"/>
    <property type="match status" value="1"/>
</dbReference>
<evidence type="ECO:0000259" key="1">
    <source>
        <dbReference type="PROSITE" id="PS50987"/>
    </source>
</evidence>
<gene>
    <name evidence="2" type="ordered locus">Xaut_2830</name>
</gene>
<dbReference type="SUPFAM" id="SSF46785">
    <property type="entry name" value="Winged helix' DNA-binding domain"/>
    <property type="match status" value="1"/>
</dbReference>
<dbReference type="GO" id="GO:0008757">
    <property type="term" value="F:S-adenosylmethionine-dependent methyltransferase activity"/>
    <property type="evidence" value="ECO:0007669"/>
    <property type="project" value="InterPro"/>
</dbReference>
<organism evidence="2 3">
    <name type="scientific">Xanthobacter autotrophicus (strain ATCC BAA-1158 / Py2)</name>
    <dbReference type="NCBI Taxonomy" id="78245"/>
    <lineage>
        <taxon>Bacteria</taxon>
        <taxon>Pseudomonadati</taxon>
        <taxon>Pseudomonadota</taxon>
        <taxon>Alphaproteobacteria</taxon>
        <taxon>Hyphomicrobiales</taxon>
        <taxon>Xanthobacteraceae</taxon>
        <taxon>Xanthobacter</taxon>
    </lineage>
</organism>
<dbReference type="InterPro" id="IPR011991">
    <property type="entry name" value="ArsR-like_HTH"/>
</dbReference>
<name>A7IJ77_XANP2</name>
<keyword evidence="2" id="KW-0808">Transferase</keyword>
<dbReference type="KEGG" id="xau:Xaut_2830"/>